<name>A0A1H6FF58_9GAMM</name>
<evidence type="ECO:0000256" key="1">
    <source>
        <dbReference type="SAM" id="SignalP"/>
    </source>
</evidence>
<feature type="signal peptide" evidence="1">
    <location>
        <begin position="1"/>
        <end position="24"/>
    </location>
</feature>
<proteinExistence type="predicted"/>
<dbReference type="AlphaFoldDB" id="A0A1H6FF58"/>
<dbReference type="Proteomes" id="UP000236724">
    <property type="component" value="Unassembled WGS sequence"/>
</dbReference>
<keyword evidence="3" id="KW-1185">Reference proteome</keyword>
<evidence type="ECO:0000313" key="2">
    <source>
        <dbReference type="EMBL" id="SEH08273.1"/>
    </source>
</evidence>
<accession>A0A1H6FF58</accession>
<feature type="chain" id="PRO_5014958310" evidence="1">
    <location>
        <begin position="25"/>
        <end position="190"/>
    </location>
</feature>
<dbReference type="RefSeq" id="WP_103921832.1">
    <property type="nucleotide sequence ID" value="NZ_FMSV02000546.1"/>
</dbReference>
<organism evidence="2 3">
    <name type="scientific">Candidatus Venteria ishoeyi</name>
    <dbReference type="NCBI Taxonomy" id="1899563"/>
    <lineage>
        <taxon>Bacteria</taxon>
        <taxon>Pseudomonadati</taxon>
        <taxon>Pseudomonadota</taxon>
        <taxon>Gammaproteobacteria</taxon>
        <taxon>Thiotrichales</taxon>
        <taxon>Thiotrichaceae</taxon>
        <taxon>Venteria</taxon>
    </lineage>
</organism>
<reference evidence="2 3" key="1">
    <citation type="submission" date="2016-10" db="EMBL/GenBank/DDBJ databases">
        <authorList>
            <person name="de Groot N.N."/>
        </authorList>
    </citation>
    <scope>NUCLEOTIDE SEQUENCE [LARGE SCALE GENOMIC DNA]</scope>
    <source>
        <strain evidence="2">MBHS1</strain>
    </source>
</reference>
<protein>
    <submittedName>
        <fullName evidence="2">Uncharacterized protein</fullName>
    </submittedName>
</protein>
<gene>
    <name evidence="2" type="ORF">MBHS_04164</name>
</gene>
<keyword evidence="1" id="KW-0732">Signal</keyword>
<dbReference type="EMBL" id="FMSV02000546">
    <property type="protein sequence ID" value="SEH08273.1"/>
    <property type="molecule type" value="Genomic_DNA"/>
</dbReference>
<sequence>MKIKNTILTSAAMLALSLSLPAQADDECDKDWQQYDDRCEMVHNKQITDAIYGAESPDEADKGQKKADKIYKKCITQGQKNYFKCKDKLGKVDKEKFANFKKDVKALYKKKRKCRKKLQKAHDKCEKAVWLSCLDEAKKEMLAGPENKARECYDENVDSICPPPNLEEKCDEDENELKLIKFYSNMVSSE</sequence>
<evidence type="ECO:0000313" key="3">
    <source>
        <dbReference type="Proteomes" id="UP000236724"/>
    </source>
</evidence>